<name>A0A1C5AK19_9ACTN</name>
<keyword evidence="2 6" id="KW-0812">Transmembrane</keyword>
<feature type="transmembrane region" description="Helical" evidence="6">
    <location>
        <begin position="379"/>
        <end position="403"/>
    </location>
</feature>
<dbReference type="CDD" id="cd17321">
    <property type="entry name" value="MFS_MMR_MDR_like"/>
    <property type="match status" value="1"/>
</dbReference>
<evidence type="ECO:0000256" key="1">
    <source>
        <dbReference type="ARBA" id="ARBA00004651"/>
    </source>
</evidence>
<protein>
    <submittedName>
        <fullName evidence="8">Drug resistance transporter, EmrB/QacA subfamily</fullName>
    </submittedName>
</protein>
<feature type="transmembrane region" description="Helical" evidence="6">
    <location>
        <begin position="63"/>
        <end position="83"/>
    </location>
</feature>
<dbReference type="STRING" id="262898.GA0070564_111114"/>
<evidence type="ECO:0000256" key="4">
    <source>
        <dbReference type="ARBA" id="ARBA00023136"/>
    </source>
</evidence>
<dbReference type="AlphaFoldDB" id="A0A1C5AK19"/>
<dbReference type="GO" id="GO:0005886">
    <property type="term" value="C:plasma membrane"/>
    <property type="evidence" value="ECO:0007669"/>
    <property type="project" value="UniProtKB-SubCell"/>
</dbReference>
<evidence type="ECO:0000256" key="5">
    <source>
        <dbReference type="SAM" id="MobiDB-lite"/>
    </source>
</evidence>
<dbReference type="InterPro" id="IPR011701">
    <property type="entry name" value="MFS"/>
</dbReference>
<gene>
    <name evidence="8" type="ORF">GA0070564_111114</name>
</gene>
<evidence type="ECO:0000256" key="6">
    <source>
        <dbReference type="SAM" id="Phobius"/>
    </source>
</evidence>
<organism evidence="8 9">
    <name type="scientific">Micromonospora mirobrigensis</name>
    <dbReference type="NCBI Taxonomy" id="262898"/>
    <lineage>
        <taxon>Bacteria</taxon>
        <taxon>Bacillati</taxon>
        <taxon>Actinomycetota</taxon>
        <taxon>Actinomycetes</taxon>
        <taxon>Micromonosporales</taxon>
        <taxon>Micromonosporaceae</taxon>
        <taxon>Micromonospora</taxon>
    </lineage>
</organism>
<feature type="transmembrane region" description="Helical" evidence="6">
    <location>
        <begin position="354"/>
        <end position="373"/>
    </location>
</feature>
<dbReference type="InterPro" id="IPR036259">
    <property type="entry name" value="MFS_trans_sf"/>
</dbReference>
<dbReference type="PANTHER" id="PTHR42718:SF39">
    <property type="entry name" value="ACTINORHODIN TRANSPORTER-RELATED"/>
    <property type="match status" value="1"/>
</dbReference>
<feature type="transmembrane region" description="Helical" evidence="6">
    <location>
        <begin position="247"/>
        <end position="268"/>
    </location>
</feature>
<dbReference type="Gene3D" id="1.20.1720.10">
    <property type="entry name" value="Multidrug resistance protein D"/>
    <property type="match status" value="1"/>
</dbReference>
<feature type="transmembrane region" description="Helical" evidence="6">
    <location>
        <begin position="30"/>
        <end position="51"/>
    </location>
</feature>
<evidence type="ECO:0000259" key="7">
    <source>
        <dbReference type="PROSITE" id="PS50850"/>
    </source>
</evidence>
<evidence type="ECO:0000256" key="2">
    <source>
        <dbReference type="ARBA" id="ARBA00022692"/>
    </source>
</evidence>
<dbReference type="EMBL" id="FMCX01000011">
    <property type="protein sequence ID" value="SCF45476.1"/>
    <property type="molecule type" value="Genomic_DNA"/>
</dbReference>
<sequence>MCPAMSTVTPTSTPEPSAAPTSGWRYWGSLPVMLTSMFMITLDFFIVNVAVPSVQRDLNADAAAIQMVVAGYGLAYAAGLITGGRLGDIYGRRKLFMIGIGLFTVASLVCGIATSSEVLIAARIVQGIAAALSTPQELAILGLVYRGADRSRAFMAAALATAVAGVFGQLIGGLLIAADPDGIGWRLCFLINLPIGIAALALAPKVVPESRAVPAARLDPLGIVLVTLGMLGIIYPLIEGRERGWPMWTIVCLAASVPLLVLFVAQQVRNRRRGGSPLVDLSLFRDRPFSLGVVMALLYNSGMASFFLFFALYLQQGRRMTALGSGVLIIMVGVGFVAASVFGPQLSNRIGPRVITLGALVLAAGWLLLMGAVDRFGDSSVWVLAPALVIIGLGMGTVVAPLTSTALATLPSSHAGAASGVLSTSIQIGNALGVAVIGIVFYDTLGSGASAVAYSDALRLSTVCLLALILAVAVLAWWLPRNAGTTSATEGNA</sequence>
<dbReference type="PANTHER" id="PTHR42718">
    <property type="entry name" value="MAJOR FACILITATOR SUPERFAMILY MULTIDRUG TRANSPORTER MFSC"/>
    <property type="match status" value="1"/>
</dbReference>
<dbReference type="PROSITE" id="PS50850">
    <property type="entry name" value="MFS"/>
    <property type="match status" value="1"/>
</dbReference>
<feature type="transmembrane region" description="Helical" evidence="6">
    <location>
        <begin position="183"/>
        <end position="203"/>
    </location>
</feature>
<dbReference type="InterPro" id="IPR020846">
    <property type="entry name" value="MFS_dom"/>
</dbReference>
<feature type="transmembrane region" description="Helical" evidence="6">
    <location>
        <begin position="320"/>
        <end position="342"/>
    </location>
</feature>
<dbReference type="Proteomes" id="UP000199504">
    <property type="component" value="Unassembled WGS sequence"/>
</dbReference>
<evidence type="ECO:0000256" key="3">
    <source>
        <dbReference type="ARBA" id="ARBA00022989"/>
    </source>
</evidence>
<feature type="transmembrane region" description="Helical" evidence="6">
    <location>
        <begin position="95"/>
        <end position="114"/>
    </location>
</feature>
<feature type="transmembrane region" description="Helical" evidence="6">
    <location>
        <begin position="289"/>
        <end position="314"/>
    </location>
</feature>
<keyword evidence="4 6" id="KW-0472">Membrane</keyword>
<accession>A0A1C5AK19</accession>
<keyword evidence="9" id="KW-1185">Reference proteome</keyword>
<dbReference type="SUPFAM" id="SSF103473">
    <property type="entry name" value="MFS general substrate transporter"/>
    <property type="match status" value="1"/>
</dbReference>
<feature type="domain" description="Major facilitator superfamily (MFS) profile" evidence="7">
    <location>
        <begin position="29"/>
        <end position="484"/>
    </location>
</feature>
<dbReference type="Pfam" id="PF07690">
    <property type="entry name" value="MFS_1"/>
    <property type="match status" value="1"/>
</dbReference>
<feature type="transmembrane region" description="Helical" evidence="6">
    <location>
        <begin position="457"/>
        <end position="479"/>
    </location>
</feature>
<feature type="transmembrane region" description="Helical" evidence="6">
    <location>
        <begin position="156"/>
        <end position="177"/>
    </location>
</feature>
<proteinExistence type="predicted"/>
<dbReference type="Gene3D" id="1.20.1250.20">
    <property type="entry name" value="MFS general substrate transporter like domains"/>
    <property type="match status" value="1"/>
</dbReference>
<evidence type="ECO:0000313" key="9">
    <source>
        <dbReference type="Proteomes" id="UP000199504"/>
    </source>
</evidence>
<comment type="subcellular location">
    <subcellularLocation>
        <location evidence="1">Cell membrane</location>
        <topology evidence="1">Multi-pass membrane protein</topology>
    </subcellularLocation>
</comment>
<feature type="transmembrane region" description="Helical" evidence="6">
    <location>
        <begin position="415"/>
        <end position="442"/>
    </location>
</feature>
<feature type="transmembrane region" description="Helical" evidence="6">
    <location>
        <begin position="215"/>
        <end position="235"/>
    </location>
</feature>
<evidence type="ECO:0000313" key="8">
    <source>
        <dbReference type="EMBL" id="SCF45476.1"/>
    </source>
</evidence>
<keyword evidence="3 6" id="KW-1133">Transmembrane helix</keyword>
<dbReference type="GO" id="GO:0022857">
    <property type="term" value="F:transmembrane transporter activity"/>
    <property type="evidence" value="ECO:0007669"/>
    <property type="project" value="InterPro"/>
</dbReference>
<reference evidence="9" key="1">
    <citation type="submission" date="2016-06" db="EMBL/GenBank/DDBJ databases">
        <authorList>
            <person name="Varghese N."/>
            <person name="Submissions Spin"/>
        </authorList>
    </citation>
    <scope>NUCLEOTIDE SEQUENCE [LARGE SCALE GENOMIC DNA]</scope>
    <source>
        <strain evidence="9">DSM 44830</strain>
    </source>
</reference>
<feature type="region of interest" description="Disordered" evidence="5">
    <location>
        <begin position="1"/>
        <end position="20"/>
    </location>
</feature>